<gene>
    <name evidence="1" type="ORF">GCM10020221_14870</name>
</gene>
<comment type="caution">
    <text evidence="1">The sequence shown here is derived from an EMBL/GenBank/DDBJ whole genome shotgun (WGS) entry which is preliminary data.</text>
</comment>
<evidence type="ECO:0000313" key="1">
    <source>
        <dbReference type="EMBL" id="GAA2919627.1"/>
    </source>
</evidence>
<proteinExistence type="predicted"/>
<accession>A0ABN3WM29</accession>
<protein>
    <submittedName>
        <fullName evidence="1">Uncharacterized protein</fullName>
    </submittedName>
</protein>
<name>A0ABN3WM29_STRTU</name>
<dbReference type="RefSeq" id="WP_344961704.1">
    <property type="nucleotide sequence ID" value="NZ_BAAAXZ010000056.1"/>
</dbReference>
<reference evidence="2" key="1">
    <citation type="journal article" date="2019" name="Int. J. Syst. Evol. Microbiol.">
        <title>The Global Catalogue of Microorganisms (GCM) 10K type strain sequencing project: providing services to taxonomists for standard genome sequencing and annotation.</title>
        <authorList>
            <consortium name="The Broad Institute Genomics Platform"/>
            <consortium name="The Broad Institute Genome Sequencing Center for Infectious Disease"/>
            <person name="Wu L."/>
            <person name="Ma J."/>
        </authorList>
    </citation>
    <scope>NUCLEOTIDE SEQUENCE [LARGE SCALE GENOMIC DNA]</scope>
    <source>
        <strain evidence="2">JCM 4087</strain>
    </source>
</reference>
<sequence length="120" mass="12950">MMTRIVTFPPLEAGCETCRAQGQEIITALFDGAVPTARRACQTLTNHLLQAHGYVVPPAPIPEGAAPAKGDRPLFRPDCLVCTLNIRSHFSASVQGNLGYAKVMQRLQAQHCLTMHGEAP</sequence>
<dbReference type="EMBL" id="BAAAXZ010000056">
    <property type="protein sequence ID" value="GAA2919627.1"/>
    <property type="molecule type" value="Genomic_DNA"/>
</dbReference>
<dbReference type="Proteomes" id="UP001501102">
    <property type="component" value="Unassembled WGS sequence"/>
</dbReference>
<organism evidence="1 2">
    <name type="scientific">Streptomyces thioluteus</name>
    <dbReference type="NCBI Taxonomy" id="66431"/>
    <lineage>
        <taxon>Bacteria</taxon>
        <taxon>Bacillati</taxon>
        <taxon>Actinomycetota</taxon>
        <taxon>Actinomycetes</taxon>
        <taxon>Kitasatosporales</taxon>
        <taxon>Streptomycetaceae</taxon>
        <taxon>Streptomyces</taxon>
    </lineage>
</organism>
<evidence type="ECO:0000313" key="2">
    <source>
        <dbReference type="Proteomes" id="UP001501102"/>
    </source>
</evidence>
<keyword evidence="2" id="KW-1185">Reference proteome</keyword>